<feature type="compositionally biased region" description="Low complexity" evidence="15">
    <location>
        <begin position="77"/>
        <end position="97"/>
    </location>
</feature>
<feature type="compositionally biased region" description="Basic residues" evidence="15">
    <location>
        <begin position="750"/>
        <end position="759"/>
    </location>
</feature>
<evidence type="ECO:0000256" key="10">
    <source>
        <dbReference type="ARBA" id="ARBA00023172"/>
    </source>
</evidence>
<proteinExistence type="inferred from homology"/>
<accession>A0ABR3A898</accession>
<dbReference type="InterPro" id="IPR042530">
    <property type="entry name" value="EME1/EME2_C"/>
</dbReference>
<name>A0ABR3A898_9AGAR</name>
<protein>
    <recommendedName>
        <fullName evidence="14">Crossover junction endonuclease MUS81</fullName>
        <ecNumber evidence="14">3.1.22.-</ecNumber>
    </recommendedName>
</protein>
<dbReference type="PANTHER" id="PTHR13451:SF0">
    <property type="entry name" value="CROSSOVER JUNCTION ENDONUCLEASE MUS81"/>
    <property type="match status" value="1"/>
</dbReference>
<feature type="region of interest" description="Disordered" evidence="15">
    <location>
        <begin position="276"/>
        <end position="435"/>
    </location>
</feature>
<evidence type="ECO:0000256" key="5">
    <source>
        <dbReference type="ARBA" id="ARBA00022723"/>
    </source>
</evidence>
<evidence type="ECO:0000256" key="8">
    <source>
        <dbReference type="ARBA" id="ARBA00022801"/>
    </source>
</evidence>
<evidence type="ECO:0000256" key="15">
    <source>
        <dbReference type="SAM" id="MobiDB-lite"/>
    </source>
</evidence>
<evidence type="ECO:0000313" key="17">
    <source>
        <dbReference type="EMBL" id="KAL0070206.1"/>
    </source>
</evidence>
<evidence type="ECO:0000256" key="4">
    <source>
        <dbReference type="ARBA" id="ARBA00022722"/>
    </source>
</evidence>
<feature type="compositionally biased region" description="Low complexity" evidence="15">
    <location>
        <begin position="122"/>
        <end position="143"/>
    </location>
</feature>
<evidence type="ECO:0000256" key="14">
    <source>
        <dbReference type="RuleBase" id="RU369042"/>
    </source>
</evidence>
<dbReference type="InterPro" id="IPR011335">
    <property type="entry name" value="Restrct_endonuc-II-like"/>
</dbReference>
<evidence type="ECO:0000313" key="18">
    <source>
        <dbReference type="Proteomes" id="UP001437256"/>
    </source>
</evidence>
<keyword evidence="13" id="KW-0469">Meiosis</keyword>
<keyword evidence="7 14" id="KW-0227">DNA damage</keyword>
<gene>
    <name evidence="17" type="primary">MUS81</name>
    <name evidence="17" type="ORF">AAF712_002696</name>
</gene>
<dbReference type="InterPro" id="IPR027421">
    <property type="entry name" value="DNA_pol_lamdba_lyase_dom_sf"/>
</dbReference>
<comment type="caution">
    <text evidence="17">The sequence shown here is derived from an EMBL/GenBank/DDBJ whole genome shotgun (WGS) entry which is preliminary data.</text>
</comment>
<dbReference type="Gene3D" id="1.10.150.110">
    <property type="entry name" value="DNA polymerase beta, N-terminal domain-like"/>
    <property type="match status" value="1"/>
</dbReference>
<evidence type="ECO:0000256" key="7">
    <source>
        <dbReference type="ARBA" id="ARBA00022763"/>
    </source>
</evidence>
<dbReference type="InterPro" id="IPR006166">
    <property type="entry name" value="ERCC4_domain"/>
</dbReference>
<feature type="domain" description="ERCC4" evidence="16">
    <location>
        <begin position="488"/>
        <end position="591"/>
    </location>
</feature>
<feature type="compositionally biased region" description="Basic and acidic residues" evidence="15">
    <location>
        <begin position="308"/>
        <end position="317"/>
    </location>
</feature>
<evidence type="ECO:0000256" key="9">
    <source>
        <dbReference type="ARBA" id="ARBA00022842"/>
    </source>
</evidence>
<dbReference type="Pfam" id="PF02732">
    <property type="entry name" value="ERCC4"/>
    <property type="match status" value="1"/>
</dbReference>
<evidence type="ECO:0000256" key="1">
    <source>
        <dbReference type="ARBA" id="ARBA00001946"/>
    </source>
</evidence>
<dbReference type="Gene3D" id="1.10.150.670">
    <property type="entry name" value="Crossover junction endonuclease EME1, DNA-binding domain"/>
    <property type="match status" value="1"/>
</dbReference>
<comment type="function">
    <text evidence="14">Interacts with EME1 to form a DNA structure-specific endonuclease with substrate preference for branched DNA structures with a 5'-end at the branch nick. Typical substrates include 3'-flap structures, D-loops, replication forks and nicked Holliday junctions. May be required in mitosis for the processing of stalled or collapsed replication fork intermediates. May be required in meiosis for the repair of meiosis-specific double strand breaks subsequent to single-end invasion (SEI).</text>
</comment>
<comment type="subunit">
    <text evidence="14">Interacts with EME1.</text>
</comment>
<comment type="cofactor">
    <cofactor evidence="1 14">
        <name>Mg(2+)</name>
        <dbReference type="ChEBI" id="CHEBI:18420"/>
    </cofactor>
</comment>
<dbReference type="SUPFAM" id="SSF52980">
    <property type="entry name" value="Restriction endonuclease-like"/>
    <property type="match status" value="1"/>
</dbReference>
<keyword evidence="9 14" id="KW-0460">Magnesium</keyword>
<feature type="compositionally biased region" description="Basic and acidic residues" evidence="15">
    <location>
        <begin position="734"/>
        <end position="749"/>
    </location>
</feature>
<keyword evidence="10 14" id="KW-0233">DNA recombination</keyword>
<feature type="compositionally biased region" description="Polar residues" evidence="15">
    <location>
        <begin position="353"/>
        <end position="372"/>
    </location>
</feature>
<dbReference type="EC" id="3.1.22.-" evidence="14"/>
<sequence length="800" mass="88789">MPKCANPKWTQWLAEKRDAIDKEKSEHKWLAANKAHRAMLNHQVVLHDIDDALTITYIGKKTVEYLKKKGREEREGVAVSSNGAPSASSSRAGPSTSPKKRGRPRKEDESVSNPRPAKRTVSESAIAHSRASASAPRPAHTSTIPASNSLPPPRASASNGVAMPSQRVDFWYITYGESGERRRVHHVRDATLDAWSDDGECFGYVVEILASHRHQCATVIRGIWDFDESRVFGYLPADVAESYPTSTLPLDNVRPSLSARSSRSSLIDVLDSFSEPSVPKRNATSTVAIPRTAATSSLGRQSSKQSLKGKERERLFLSDDDGDEEFGLPGPLLSQQPSPPISRAPSISSQSRNATAQALPRTTLSRSQTMPNSLATSSTSTVARSSAGLTRSATTTSISGSGSGSMGPPPLPSSSQRGGRTQFQAAAPVVQRPGRARISEHVPNLPIDIPDSAAVWNEIGNYMPFKAETKFSVPAAPLRLRADAYDIILVLDIREKDSTKKQKGLYERLASKKIEVTQRALSIGDVAWIAKKKDAYRVDDQPDEVVLDAILERKRMDDLCTSIKDGRFHEQKFRLTHSAITKVFYVVEEYEKAKTLKEGFQDSISTALSSTAVVDNFMVQETRSLQDTINHYAARHAAIQKFYKDQDLLVLPPDLVKRYNYLEYQRFLRKVQPNRSYLTTWDCFQELNSKSGFTTVRTCWAKMLLTINGLSAEKAGLLVEGHATPRSLWQHFRDEEQRERDDLEEEKRNPPKGRSKKSKVVPARHALAHYTTGARRFGDALSGKVYDVLRDDYSRDGTNA</sequence>
<feature type="region of interest" description="Disordered" evidence="15">
    <location>
        <begin position="71"/>
        <end position="161"/>
    </location>
</feature>
<keyword evidence="8 14" id="KW-0378">Hydrolase</keyword>
<dbReference type="SUPFAM" id="SSF47802">
    <property type="entry name" value="DNA polymerase beta, N-terminal domain-like"/>
    <property type="match status" value="1"/>
</dbReference>
<evidence type="ECO:0000256" key="2">
    <source>
        <dbReference type="ARBA" id="ARBA00004123"/>
    </source>
</evidence>
<feature type="region of interest" description="Disordered" evidence="15">
    <location>
        <begin position="734"/>
        <end position="765"/>
    </location>
</feature>
<evidence type="ECO:0000259" key="16">
    <source>
        <dbReference type="SMART" id="SM00891"/>
    </source>
</evidence>
<keyword evidence="5 14" id="KW-0479">Metal-binding</keyword>
<dbReference type="CDD" id="cd20074">
    <property type="entry name" value="XPF_nuclease_Mus81"/>
    <property type="match status" value="1"/>
</dbReference>
<dbReference type="Gene3D" id="3.40.50.10130">
    <property type="match status" value="1"/>
</dbReference>
<feature type="compositionally biased region" description="Low complexity" evidence="15">
    <location>
        <begin position="343"/>
        <end position="352"/>
    </location>
</feature>
<dbReference type="EMBL" id="JBBXMP010000008">
    <property type="protein sequence ID" value="KAL0070206.1"/>
    <property type="molecule type" value="Genomic_DNA"/>
</dbReference>
<dbReference type="PANTHER" id="PTHR13451">
    <property type="entry name" value="CLASS II CROSSOVER JUNCTION ENDONUCLEASE MUS81"/>
    <property type="match status" value="1"/>
</dbReference>
<keyword evidence="18" id="KW-1185">Reference proteome</keyword>
<dbReference type="SMART" id="SM00891">
    <property type="entry name" value="ERCC4"/>
    <property type="match status" value="1"/>
</dbReference>
<keyword evidence="11 14" id="KW-0234">DNA repair</keyword>
<dbReference type="InterPro" id="IPR047416">
    <property type="entry name" value="XPF_nuclease_Mus81"/>
</dbReference>
<evidence type="ECO:0000256" key="13">
    <source>
        <dbReference type="ARBA" id="ARBA00023254"/>
    </source>
</evidence>
<feature type="compositionally biased region" description="Polar residues" evidence="15">
    <location>
        <begin position="282"/>
        <end position="306"/>
    </location>
</feature>
<reference evidence="17 18" key="1">
    <citation type="submission" date="2024-05" db="EMBL/GenBank/DDBJ databases">
        <title>A draft genome resource for the thread blight pathogen Marasmius tenuissimus strain MS-2.</title>
        <authorList>
            <person name="Yulfo-Soto G.E."/>
            <person name="Baruah I.K."/>
            <person name="Amoako-Attah I."/>
            <person name="Bukari Y."/>
            <person name="Meinhardt L.W."/>
            <person name="Bailey B.A."/>
            <person name="Cohen S.P."/>
        </authorList>
    </citation>
    <scope>NUCLEOTIDE SEQUENCE [LARGE SCALE GENOMIC DNA]</scope>
    <source>
        <strain evidence="17 18">MS-2</strain>
    </source>
</reference>
<comment type="similarity">
    <text evidence="3 14">Belongs to the XPF family.</text>
</comment>
<keyword evidence="12 14" id="KW-0539">Nucleus</keyword>
<evidence type="ECO:0000256" key="11">
    <source>
        <dbReference type="ARBA" id="ARBA00023204"/>
    </source>
</evidence>
<dbReference type="InterPro" id="IPR033309">
    <property type="entry name" value="Mus81"/>
</dbReference>
<organism evidence="17 18">
    <name type="scientific">Marasmius tenuissimus</name>
    <dbReference type="NCBI Taxonomy" id="585030"/>
    <lineage>
        <taxon>Eukaryota</taxon>
        <taxon>Fungi</taxon>
        <taxon>Dikarya</taxon>
        <taxon>Basidiomycota</taxon>
        <taxon>Agaricomycotina</taxon>
        <taxon>Agaricomycetes</taxon>
        <taxon>Agaricomycetidae</taxon>
        <taxon>Agaricales</taxon>
        <taxon>Marasmiineae</taxon>
        <taxon>Marasmiaceae</taxon>
        <taxon>Marasmius</taxon>
    </lineage>
</organism>
<dbReference type="GO" id="GO:0004519">
    <property type="term" value="F:endonuclease activity"/>
    <property type="evidence" value="ECO:0007669"/>
    <property type="project" value="UniProtKB-KW"/>
</dbReference>
<feature type="compositionally biased region" description="Low complexity" evidence="15">
    <location>
        <begin position="327"/>
        <end position="336"/>
    </location>
</feature>
<evidence type="ECO:0000256" key="3">
    <source>
        <dbReference type="ARBA" id="ARBA00010015"/>
    </source>
</evidence>
<evidence type="ECO:0000256" key="6">
    <source>
        <dbReference type="ARBA" id="ARBA00022759"/>
    </source>
</evidence>
<comment type="subcellular location">
    <subcellularLocation>
        <location evidence="2 14">Nucleus</location>
    </subcellularLocation>
</comment>
<keyword evidence="6 14" id="KW-0255">Endonuclease</keyword>
<feature type="compositionally biased region" description="Low complexity" evidence="15">
    <location>
        <begin position="373"/>
        <end position="400"/>
    </location>
</feature>
<keyword evidence="4 14" id="KW-0540">Nuclease</keyword>
<dbReference type="Proteomes" id="UP001437256">
    <property type="component" value="Unassembled WGS sequence"/>
</dbReference>
<evidence type="ECO:0000256" key="12">
    <source>
        <dbReference type="ARBA" id="ARBA00023242"/>
    </source>
</evidence>